<protein>
    <submittedName>
        <fullName evidence="2">Uncharacterized protein</fullName>
    </submittedName>
</protein>
<name>A0ABN6LFS2_9BACT</name>
<dbReference type="EMBL" id="AP025293">
    <property type="protein sequence ID" value="BDD00568.1"/>
    <property type="molecule type" value="Genomic_DNA"/>
</dbReference>
<gene>
    <name evidence="2" type="ORF">PEPS_28480</name>
</gene>
<geneLocation type="plasmid" evidence="2 3">
    <name>pPP1</name>
</geneLocation>
<keyword evidence="1" id="KW-0812">Transmembrane</keyword>
<reference evidence="2 3" key="1">
    <citation type="submission" date="2021-12" db="EMBL/GenBank/DDBJ databases">
        <title>Genome sequencing of bacteria with rrn-lacking chromosome and rrn-plasmid.</title>
        <authorList>
            <person name="Anda M."/>
            <person name="Iwasaki W."/>
        </authorList>
    </citation>
    <scope>NUCLEOTIDE SEQUENCE [LARGE SCALE GENOMIC DNA]</scope>
    <source>
        <strain evidence="2 3">NBRC 101262</strain>
        <plasmid evidence="2 3">pPP1</plasmid>
    </source>
</reference>
<evidence type="ECO:0000313" key="3">
    <source>
        <dbReference type="Proteomes" id="UP001354989"/>
    </source>
</evidence>
<evidence type="ECO:0000313" key="2">
    <source>
        <dbReference type="EMBL" id="BDD00568.1"/>
    </source>
</evidence>
<dbReference type="RefSeq" id="WP_338398407.1">
    <property type="nucleotide sequence ID" value="NZ_AP025293.1"/>
</dbReference>
<sequence>MATTYNISADQVSNFVQRTGKFPKILIVVLVSVLLLVNGQMYLMLSESTPPLLLACTLSTTSLLSIGVVWGIHLKKRATLSRVAAGFYVKMTEDKIMTDFRVEDGEGGFYAVNNRSAPFVSKIIPLDRISKASMKDGNLVLSVDGDLTSKMVIPQEVTGFEELERILKNAALQTA</sequence>
<dbReference type="Proteomes" id="UP001354989">
    <property type="component" value="Plasmid pPP1"/>
</dbReference>
<keyword evidence="1" id="KW-1133">Transmembrane helix</keyword>
<accession>A0ABN6LFS2</accession>
<feature type="transmembrane region" description="Helical" evidence="1">
    <location>
        <begin position="51"/>
        <end position="72"/>
    </location>
</feature>
<feature type="transmembrane region" description="Helical" evidence="1">
    <location>
        <begin position="25"/>
        <end position="45"/>
    </location>
</feature>
<organism evidence="2 3">
    <name type="scientific">Persicobacter psychrovividus</name>
    <dbReference type="NCBI Taxonomy" id="387638"/>
    <lineage>
        <taxon>Bacteria</taxon>
        <taxon>Pseudomonadati</taxon>
        <taxon>Bacteroidota</taxon>
        <taxon>Cytophagia</taxon>
        <taxon>Cytophagales</taxon>
        <taxon>Persicobacteraceae</taxon>
        <taxon>Persicobacter</taxon>
    </lineage>
</organism>
<evidence type="ECO:0000256" key="1">
    <source>
        <dbReference type="SAM" id="Phobius"/>
    </source>
</evidence>
<keyword evidence="1" id="KW-0472">Membrane</keyword>
<keyword evidence="3" id="KW-1185">Reference proteome</keyword>
<proteinExistence type="predicted"/>
<keyword evidence="2" id="KW-0614">Plasmid</keyword>